<protein>
    <submittedName>
        <fullName evidence="1">Uncharacterized protein</fullName>
    </submittedName>
</protein>
<reference evidence="1" key="1">
    <citation type="submission" date="2019-08" db="EMBL/GenBank/DDBJ databases">
        <authorList>
            <person name="Kucharzyk K."/>
            <person name="Murdoch R.W."/>
            <person name="Higgins S."/>
            <person name="Loffler F."/>
        </authorList>
    </citation>
    <scope>NUCLEOTIDE SEQUENCE</scope>
</reference>
<organism evidence="1">
    <name type="scientific">bioreactor metagenome</name>
    <dbReference type="NCBI Taxonomy" id="1076179"/>
    <lineage>
        <taxon>unclassified sequences</taxon>
        <taxon>metagenomes</taxon>
        <taxon>ecological metagenomes</taxon>
    </lineage>
</organism>
<comment type="caution">
    <text evidence="1">The sequence shown here is derived from an EMBL/GenBank/DDBJ whole genome shotgun (WGS) entry which is preliminary data.</text>
</comment>
<dbReference type="AlphaFoldDB" id="A0A644TST2"/>
<accession>A0A644TST2</accession>
<name>A0A644TST2_9ZZZZ</name>
<proteinExistence type="predicted"/>
<sequence>MSRYQELCAEYLEALTRFNQYTDDCCSFAEEFFATLQNHFECPADSVRFYAPQEELDTLKNCTLRKAMLHNSDGFYAIYFSLTLKETTSEDTVLIVLRVKKLDHCFRVKIGMNRKEFEISTKEDLPAIFDYIYDGIKNYYQKDGFIKSTASPIGFAI</sequence>
<dbReference type="EMBL" id="VSSQ01000046">
    <property type="protein sequence ID" value="MPL69312.1"/>
    <property type="molecule type" value="Genomic_DNA"/>
</dbReference>
<evidence type="ECO:0000313" key="1">
    <source>
        <dbReference type="EMBL" id="MPL69312.1"/>
    </source>
</evidence>
<gene>
    <name evidence="1" type="ORF">SDC9_15049</name>
</gene>